<dbReference type="AlphaFoldDB" id="A0AAX7V538"/>
<evidence type="ECO:0000256" key="5">
    <source>
        <dbReference type="ARBA" id="ARBA00022782"/>
    </source>
</evidence>
<feature type="compositionally biased region" description="Basic and acidic residues" evidence="13">
    <location>
        <begin position="32"/>
        <end position="52"/>
    </location>
</feature>
<feature type="compositionally biased region" description="Polar residues" evidence="13">
    <location>
        <begin position="168"/>
        <end position="189"/>
    </location>
</feature>
<proteinExistence type="predicted"/>
<keyword evidence="9" id="KW-0009">Actin-binding</keyword>
<dbReference type="GO" id="GO:0014069">
    <property type="term" value="C:postsynaptic density"/>
    <property type="evidence" value="ECO:0007669"/>
    <property type="project" value="TreeGrafter"/>
</dbReference>
<keyword evidence="6" id="KW-0524">Neurogenesis</keyword>
<sequence length="844" mass="94699">MLKTEASGERTSLRSASPHRNAYRAEFQALKKAFDQPRLDGDSKPKDLERVKQPRGRQYGTHVSRIKDMFMQMGSENAAAKTRGRDESSPQKLVKPTNFVNKADGSVIKLQHSSSAERIGGAGAKFSETRKLFEQQSRDQSQSPVFPYGRDKRGSYEHLDDWRGARSNRGSTDSLDSLCSRTEASSPTVSQLSAVFENADHHNQGVSYRGVSRRALYSPDGFQRHGGDVSEDDSLRQSPVPGEATAGEGQRFSGASTNGNQINGSCEEEEKPQDTTKQTEDLGTSKSSKPTHGAVITNKALEDTTHELLPTTRESQEDRDASKEEKSSKDQLDEPDEEYTGNERVIFNADGDACYQGWGESCTDPEDDLYGDDDEDIVYDPGSDLTEIPGLAEENKEDIPPKRKIRFSSAPITVFNTYSNEDYDRRNEEVDPVASSAEYELEKRVEKLELFPVELEKDEDGLGISIIGMGVGADAGLEKLGIFVKTVIEGGAAERDSRIKVNDQIVEVDGTSLVGVTQSFAASVLRNTSGVVRFVIGRERPGQQSEVATLIQQTLEQERRQRELLEQQYAHYDADDDETGEYATDEEEAGTTVAGGEKSIEVFDLPETEDILSPSELDATKLYQKFRELQIKHTVTEAEIQKLKNKLASVEREKQRWEKEKSQLKASIEENKERMLKLESYWIEAQTLCHTVNEHLKEAQAQYQALEKKYNKAKKLIKDFQQKEVEFIQKEDAERRRLEEAEKAHLAEIQGLQVREHPPVLFLPLGVSCNVLRPSGHTFSHVVLPLPPLVCRFTLFNKKEVRHKDNRAGVRFNHQPLGLSSQLNCQSSLYFLHSTLIPLLDFKG</sequence>
<feature type="compositionally biased region" description="Basic and acidic residues" evidence="13">
    <location>
        <begin position="314"/>
        <end position="332"/>
    </location>
</feature>
<feature type="compositionally biased region" description="Basic and acidic residues" evidence="13">
    <location>
        <begin position="127"/>
        <end position="137"/>
    </location>
</feature>
<evidence type="ECO:0000313" key="15">
    <source>
        <dbReference type="Ensembl" id="ENSACLP00000071726.1"/>
    </source>
</evidence>
<dbReference type="InterPro" id="IPR043446">
    <property type="entry name" value="Neurabin-like"/>
</dbReference>
<gene>
    <name evidence="15" type="primary">PPP1R9A</name>
</gene>
<dbReference type="SUPFAM" id="SSF50156">
    <property type="entry name" value="PDZ domain-like"/>
    <property type="match status" value="1"/>
</dbReference>
<evidence type="ECO:0000313" key="16">
    <source>
        <dbReference type="Proteomes" id="UP000265100"/>
    </source>
</evidence>
<feature type="coiled-coil region" evidence="12">
    <location>
        <begin position="548"/>
        <end position="575"/>
    </location>
</feature>
<dbReference type="GeneTree" id="ENSGT00940000155538"/>
<dbReference type="GO" id="GO:0007015">
    <property type="term" value="P:actin filament organization"/>
    <property type="evidence" value="ECO:0007669"/>
    <property type="project" value="TreeGrafter"/>
</dbReference>
<dbReference type="InterPro" id="IPR036034">
    <property type="entry name" value="PDZ_sf"/>
</dbReference>
<evidence type="ECO:0000256" key="13">
    <source>
        <dbReference type="SAM" id="MobiDB-lite"/>
    </source>
</evidence>
<dbReference type="PANTHER" id="PTHR16154">
    <property type="entry name" value="NEURABIN"/>
    <property type="match status" value="1"/>
</dbReference>
<evidence type="ECO:0000256" key="10">
    <source>
        <dbReference type="ARBA" id="ARBA00023212"/>
    </source>
</evidence>
<dbReference type="GO" id="GO:0015629">
    <property type="term" value="C:actin cytoskeleton"/>
    <property type="evidence" value="ECO:0007669"/>
    <property type="project" value="TreeGrafter"/>
</dbReference>
<keyword evidence="7" id="KW-0770">Synapse</keyword>
<dbReference type="FunFam" id="2.30.42.10:FF:000010">
    <property type="entry name" value="Neurabin-1 isoform 1"/>
    <property type="match status" value="1"/>
</dbReference>
<dbReference type="Ensembl" id="ENSACLT00000048484.1">
    <property type="protein sequence ID" value="ENSACLP00000071726.1"/>
    <property type="gene ID" value="ENSACLG00000024305.2"/>
</dbReference>
<evidence type="ECO:0000256" key="4">
    <source>
        <dbReference type="ARBA" id="ARBA00022553"/>
    </source>
</evidence>
<organism evidence="15 16">
    <name type="scientific">Astatotilapia calliptera</name>
    <name type="common">Eastern happy</name>
    <name type="synonym">Chromis callipterus</name>
    <dbReference type="NCBI Taxonomy" id="8154"/>
    <lineage>
        <taxon>Eukaryota</taxon>
        <taxon>Metazoa</taxon>
        <taxon>Chordata</taxon>
        <taxon>Craniata</taxon>
        <taxon>Vertebrata</taxon>
        <taxon>Euteleostomi</taxon>
        <taxon>Actinopterygii</taxon>
        <taxon>Neopterygii</taxon>
        <taxon>Teleostei</taxon>
        <taxon>Neoteleostei</taxon>
        <taxon>Acanthomorphata</taxon>
        <taxon>Ovalentaria</taxon>
        <taxon>Cichlomorphae</taxon>
        <taxon>Cichliformes</taxon>
        <taxon>Cichlidae</taxon>
        <taxon>African cichlids</taxon>
        <taxon>Pseudocrenilabrinae</taxon>
        <taxon>Haplochromini</taxon>
        <taxon>Astatotilapia</taxon>
    </lineage>
</organism>
<evidence type="ECO:0000256" key="3">
    <source>
        <dbReference type="ARBA" id="ARBA00022490"/>
    </source>
</evidence>
<dbReference type="GO" id="GO:0030425">
    <property type="term" value="C:dendrite"/>
    <property type="evidence" value="ECO:0007669"/>
    <property type="project" value="TreeGrafter"/>
</dbReference>
<protein>
    <recommendedName>
        <fullName evidence="14">PDZ domain-containing protein</fullName>
    </recommendedName>
</protein>
<evidence type="ECO:0000256" key="2">
    <source>
        <dbReference type="ARBA" id="ARBA00022473"/>
    </source>
</evidence>
<name>A0AAX7V538_ASTCA</name>
<evidence type="ECO:0000256" key="9">
    <source>
        <dbReference type="ARBA" id="ARBA00023203"/>
    </source>
</evidence>
<feature type="region of interest" description="Disordered" evidence="13">
    <location>
        <begin position="1"/>
        <end position="98"/>
    </location>
</feature>
<dbReference type="Proteomes" id="UP000265100">
    <property type="component" value="Chromosome 22"/>
</dbReference>
<accession>A0AAX7V538</accession>
<dbReference type="GO" id="GO:0019722">
    <property type="term" value="P:calcium-mediated signaling"/>
    <property type="evidence" value="ECO:0007669"/>
    <property type="project" value="TreeGrafter"/>
</dbReference>
<dbReference type="Pfam" id="PF00595">
    <property type="entry name" value="PDZ"/>
    <property type="match status" value="1"/>
</dbReference>
<feature type="compositionally biased region" description="Polar residues" evidence="13">
    <location>
        <begin position="281"/>
        <end position="290"/>
    </location>
</feature>
<keyword evidence="2" id="KW-0217">Developmental protein</keyword>
<feature type="compositionally biased region" description="Basic and acidic residues" evidence="13">
    <location>
        <begin position="1"/>
        <end position="12"/>
    </location>
</feature>
<dbReference type="CDD" id="cd06790">
    <property type="entry name" value="PDZ_neurabin-like"/>
    <property type="match status" value="1"/>
</dbReference>
<keyword evidence="5" id="KW-0221">Differentiation</keyword>
<feature type="region of interest" description="Disordered" evidence="13">
    <location>
        <begin position="111"/>
        <end position="189"/>
    </location>
</feature>
<evidence type="ECO:0000256" key="8">
    <source>
        <dbReference type="ARBA" id="ARBA00023054"/>
    </source>
</evidence>
<keyword evidence="4" id="KW-0597">Phosphoprotein</keyword>
<dbReference type="PANTHER" id="PTHR16154:SF22">
    <property type="entry name" value="NEURABIN-1"/>
    <property type="match status" value="1"/>
</dbReference>
<dbReference type="GO" id="GO:0005737">
    <property type="term" value="C:cytoplasm"/>
    <property type="evidence" value="ECO:0007669"/>
    <property type="project" value="TreeGrafter"/>
</dbReference>
<reference evidence="15" key="4">
    <citation type="submission" date="2025-09" db="UniProtKB">
        <authorList>
            <consortium name="Ensembl"/>
        </authorList>
    </citation>
    <scope>IDENTIFICATION</scope>
</reference>
<evidence type="ECO:0000259" key="14">
    <source>
        <dbReference type="PROSITE" id="PS50106"/>
    </source>
</evidence>
<feature type="region of interest" description="Disordered" evidence="13">
    <location>
        <begin position="218"/>
        <end position="343"/>
    </location>
</feature>
<dbReference type="SMART" id="SM00228">
    <property type="entry name" value="PDZ"/>
    <property type="match status" value="1"/>
</dbReference>
<keyword evidence="10" id="KW-0206">Cytoskeleton</keyword>
<feature type="compositionally biased region" description="Basic and acidic residues" evidence="13">
    <location>
        <begin position="149"/>
        <end position="164"/>
    </location>
</feature>
<dbReference type="GO" id="GO:0051015">
    <property type="term" value="F:actin filament binding"/>
    <property type="evidence" value="ECO:0007669"/>
    <property type="project" value="TreeGrafter"/>
</dbReference>
<evidence type="ECO:0000256" key="7">
    <source>
        <dbReference type="ARBA" id="ARBA00023018"/>
    </source>
</evidence>
<comment type="subcellular location">
    <subcellularLocation>
        <location evidence="1">Cytoplasm</location>
        <location evidence="1">Cytoskeleton</location>
    </subcellularLocation>
    <subcellularLocation>
        <location evidence="11">Synapse</location>
    </subcellularLocation>
</comment>
<dbReference type="InterPro" id="IPR040645">
    <property type="entry name" value="Neurabin-1/2_PDZ"/>
</dbReference>
<keyword evidence="8 12" id="KW-0175">Coiled coil</keyword>
<keyword evidence="3" id="KW-0963">Cytoplasm</keyword>
<feature type="coiled-coil region" evidence="12">
    <location>
        <begin position="626"/>
        <end position="748"/>
    </location>
</feature>
<dbReference type="PROSITE" id="PS50106">
    <property type="entry name" value="PDZ"/>
    <property type="match status" value="1"/>
</dbReference>
<feature type="domain" description="PDZ" evidence="14">
    <location>
        <begin position="452"/>
        <end position="540"/>
    </location>
</feature>
<feature type="compositionally biased region" description="Polar residues" evidence="13">
    <location>
        <begin position="253"/>
        <end position="264"/>
    </location>
</feature>
<keyword evidence="16" id="KW-1185">Reference proteome</keyword>
<dbReference type="Gene3D" id="2.30.42.10">
    <property type="match status" value="1"/>
</dbReference>
<evidence type="ECO:0000256" key="6">
    <source>
        <dbReference type="ARBA" id="ARBA00022902"/>
    </source>
</evidence>
<reference evidence="15 16" key="1">
    <citation type="submission" date="2018-05" db="EMBL/GenBank/DDBJ databases">
        <authorList>
            <person name="Datahose"/>
        </authorList>
    </citation>
    <scope>NUCLEOTIDE SEQUENCE</scope>
</reference>
<dbReference type="GO" id="GO:0031175">
    <property type="term" value="P:neuron projection development"/>
    <property type="evidence" value="ECO:0007669"/>
    <property type="project" value="TreeGrafter"/>
</dbReference>
<dbReference type="InterPro" id="IPR001478">
    <property type="entry name" value="PDZ"/>
</dbReference>
<evidence type="ECO:0000256" key="11">
    <source>
        <dbReference type="ARBA" id="ARBA00034103"/>
    </source>
</evidence>
<reference evidence="16" key="2">
    <citation type="submission" date="2023-03" db="EMBL/GenBank/DDBJ databases">
        <authorList>
            <consortium name="Wellcome Sanger Institute Data Sharing"/>
        </authorList>
    </citation>
    <scope>NUCLEOTIDE SEQUENCE [LARGE SCALE GENOMIC DNA]</scope>
</reference>
<reference evidence="15" key="3">
    <citation type="submission" date="2025-08" db="UniProtKB">
        <authorList>
            <consortium name="Ensembl"/>
        </authorList>
    </citation>
    <scope>IDENTIFICATION</scope>
</reference>
<evidence type="ECO:0000256" key="12">
    <source>
        <dbReference type="SAM" id="Coils"/>
    </source>
</evidence>
<evidence type="ECO:0000256" key="1">
    <source>
        <dbReference type="ARBA" id="ARBA00004245"/>
    </source>
</evidence>
<dbReference type="Pfam" id="PF17817">
    <property type="entry name" value="PDZ_5"/>
    <property type="match status" value="1"/>
</dbReference>